<evidence type="ECO:0008006" key="3">
    <source>
        <dbReference type="Google" id="ProtNLM"/>
    </source>
</evidence>
<reference evidence="1 2" key="1">
    <citation type="submission" date="2018-12" db="EMBL/GenBank/DDBJ databases">
        <title>Hymenobacter gummosus sp. nov., isolated from a spring.</title>
        <authorList>
            <person name="Nie L."/>
        </authorList>
    </citation>
    <scope>NUCLEOTIDE SEQUENCE [LARGE SCALE GENOMIC DNA]</scope>
    <source>
        <strain evidence="1 2">KCTC 52166</strain>
    </source>
</reference>
<evidence type="ECO:0000313" key="2">
    <source>
        <dbReference type="Proteomes" id="UP000282184"/>
    </source>
</evidence>
<sequence length="424" mass="45661">MQFYRMNAGMGRPTAFGGYLVSYGTPGVTPPDMQKITLARYRNDFSLAWAPRRYNFFNGQQELNVGLLTTAEACFLGFYSDTRPRTNFSVAKTDTAGNLLWVKAYGWQGDFVADMKFTRQGHILLVGYTQHAQQYDLKFLLINQQGDSLNSLRFAPLGPGRTVTTPEVGRNLFPLTDGGFLVLTSVDSVNRPNIPLAVKVDAQLRPVWTRVERYVPPRSFGAIGQYGDALELADGSVLVLFSYNNTPAAEQRPFYLLRLDGATGQLLQRHELRSAICNRVEPFQLVADGDSAAYVLGACTAGPGGAFVAAPYAARVSLRGLPAVVTAAVPPRPAAEEAAGLGRPYPNPAAGAVRVPYRRAAGTGPAAVQLLDALGRRVRRVPVPAAPGGTLALPLAGLAAGLYWLRFEQAGAPVGPGRRLVVKP</sequence>
<organism evidence="1 2">
    <name type="scientific">Hymenobacter gummosus</name>
    <dbReference type="NCBI Taxonomy" id="1776032"/>
    <lineage>
        <taxon>Bacteria</taxon>
        <taxon>Pseudomonadati</taxon>
        <taxon>Bacteroidota</taxon>
        <taxon>Cytophagia</taxon>
        <taxon>Cytophagales</taxon>
        <taxon>Hymenobacteraceae</taxon>
        <taxon>Hymenobacter</taxon>
    </lineage>
</organism>
<proteinExistence type="predicted"/>
<keyword evidence="2" id="KW-1185">Reference proteome</keyword>
<comment type="caution">
    <text evidence="1">The sequence shown here is derived from an EMBL/GenBank/DDBJ whole genome shotgun (WGS) entry which is preliminary data.</text>
</comment>
<protein>
    <recommendedName>
        <fullName evidence="3">T9SS type A sorting domain-containing protein</fullName>
    </recommendedName>
</protein>
<dbReference type="Proteomes" id="UP000282184">
    <property type="component" value="Unassembled WGS sequence"/>
</dbReference>
<evidence type="ECO:0000313" key="1">
    <source>
        <dbReference type="EMBL" id="RTQ49650.1"/>
    </source>
</evidence>
<dbReference type="InterPro" id="IPR011047">
    <property type="entry name" value="Quinoprotein_ADH-like_sf"/>
</dbReference>
<dbReference type="SUPFAM" id="SSF50998">
    <property type="entry name" value="Quinoprotein alcohol dehydrogenase-like"/>
    <property type="match status" value="1"/>
</dbReference>
<dbReference type="AlphaFoldDB" id="A0A3S0K5B8"/>
<accession>A0A3S0K5B8</accession>
<dbReference type="EMBL" id="RXOF01000006">
    <property type="protein sequence ID" value="RTQ49650.1"/>
    <property type="molecule type" value="Genomic_DNA"/>
</dbReference>
<name>A0A3S0K5B8_9BACT</name>
<gene>
    <name evidence="1" type="ORF">EJV47_12595</name>
</gene>
<dbReference type="OrthoDB" id="976933at2"/>